<dbReference type="AlphaFoldDB" id="A0A1E5L144"/>
<keyword evidence="1 5" id="KW-0808">Transferase</keyword>
<dbReference type="Pfam" id="PF13302">
    <property type="entry name" value="Acetyltransf_3"/>
    <property type="match status" value="1"/>
</dbReference>
<dbReference type="EMBL" id="MIEK01000004">
    <property type="protein sequence ID" value="OEH83639.1"/>
    <property type="molecule type" value="Genomic_DNA"/>
</dbReference>
<dbReference type="STRING" id="762845.BCR26_08190"/>
<evidence type="ECO:0000259" key="4">
    <source>
        <dbReference type="PROSITE" id="PS51186"/>
    </source>
</evidence>
<dbReference type="SUPFAM" id="SSF55729">
    <property type="entry name" value="Acyl-CoA N-acyltransferases (Nat)"/>
    <property type="match status" value="1"/>
</dbReference>
<evidence type="ECO:0000313" key="5">
    <source>
        <dbReference type="EMBL" id="OEH83639.1"/>
    </source>
</evidence>
<organism evidence="5 6">
    <name type="scientific">Enterococcus rivorum</name>
    <dbReference type="NCBI Taxonomy" id="762845"/>
    <lineage>
        <taxon>Bacteria</taxon>
        <taxon>Bacillati</taxon>
        <taxon>Bacillota</taxon>
        <taxon>Bacilli</taxon>
        <taxon>Lactobacillales</taxon>
        <taxon>Enterococcaceae</taxon>
        <taxon>Enterococcus</taxon>
    </lineage>
</organism>
<comment type="caution">
    <text evidence="5">The sequence shown here is derived from an EMBL/GenBank/DDBJ whole genome shotgun (WGS) entry which is preliminary data.</text>
</comment>
<dbReference type="PROSITE" id="PS51186">
    <property type="entry name" value="GNAT"/>
    <property type="match status" value="1"/>
</dbReference>
<dbReference type="GO" id="GO:0008999">
    <property type="term" value="F:protein-N-terminal-alanine acetyltransferase activity"/>
    <property type="evidence" value="ECO:0007669"/>
    <property type="project" value="TreeGrafter"/>
</dbReference>
<gene>
    <name evidence="5" type="ORF">BCR26_08190</name>
</gene>
<evidence type="ECO:0000313" key="6">
    <source>
        <dbReference type="Proteomes" id="UP000095256"/>
    </source>
</evidence>
<dbReference type="PANTHER" id="PTHR43792">
    <property type="entry name" value="GNAT FAMILY, PUTATIVE (AFU_ORTHOLOGUE AFUA_3G00765)-RELATED-RELATED"/>
    <property type="match status" value="1"/>
</dbReference>
<accession>A0A1E5L144</accession>
<evidence type="ECO:0000256" key="1">
    <source>
        <dbReference type="ARBA" id="ARBA00022679"/>
    </source>
</evidence>
<comment type="similarity">
    <text evidence="3">Belongs to the acetyltransferase family. RimJ subfamily.</text>
</comment>
<dbReference type="Proteomes" id="UP000095256">
    <property type="component" value="Unassembled WGS sequence"/>
</dbReference>
<dbReference type="InterPro" id="IPR000182">
    <property type="entry name" value="GNAT_dom"/>
</dbReference>
<feature type="domain" description="N-acetyltransferase" evidence="4">
    <location>
        <begin position="22"/>
        <end position="186"/>
    </location>
</feature>
<dbReference type="OrthoDB" id="9798081at2"/>
<name>A0A1E5L144_9ENTE</name>
<evidence type="ECO:0000256" key="2">
    <source>
        <dbReference type="ARBA" id="ARBA00023315"/>
    </source>
</evidence>
<evidence type="ECO:0000256" key="3">
    <source>
        <dbReference type="ARBA" id="ARBA00038502"/>
    </source>
</evidence>
<proteinExistence type="inferred from homology"/>
<dbReference type="PANTHER" id="PTHR43792:SF8">
    <property type="entry name" value="[RIBOSOMAL PROTEIN US5]-ALANINE N-ACETYLTRANSFERASE"/>
    <property type="match status" value="1"/>
</dbReference>
<dbReference type="Gene3D" id="3.40.630.30">
    <property type="match status" value="1"/>
</dbReference>
<keyword evidence="2" id="KW-0012">Acyltransferase</keyword>
<reference evidence="5 6" key="1">
    <citation type="submission" date="2016-09" db="EMBL/GenBank/DDBJ databases">
        <authorList>
            <person name="Capua I."/>
            <person name="De Benedictis P."/>
            <person name="Joannis T."/>
            <person name="Lombin L.H."/>
            <person name="Cattoli G."/>
        </authorList>
    </citation>
    <scope>NUCLEOTIDE SEQUENCE [LARGE SCALE GENOMIC DNA]</scope>
    <source>
        <strain evidence="5 6">LMG 25899</strain>
    </source>
</reference>
<dbReference type="InterPro" id="IPR051531">
    <property type="entry name" value="N-acetyltransferase"/>
</dbReference>
<keyword evidence="6" id="KW-1185">Reference proteome</keyword>
<dbReference type="RefSeq" id="WP_069697323.1">
    <property type="nucleotide sequence ID" value="NZ_JAGGMA010000008.1"/>
</dbReference>
<dbReference type="InterPro" id="IPR016181">
    <property type="entry name" value="Acyl_CoA_acyltransferase"/>
</dbReference>
<dbReference type="GO" id="GO:0005737">
    <property type="term" value="C:cytoplasm"/>
    <property type="evidence" value="ECO:0007669"/>
    <property type="project" value="TreeGrafter"/>
</dbReference>
<protein>
    <submittedName>
        <fullName evidence="5">GNAT family N-acetyltransferase</fullName>
    </submittedName>
</protein>
<sequence>MEIVLDRKLILAENQQLETERLWLRPVTLEDAEDMFEYASDEETVAYVFPLNQELAETRKNIAAYFMNEPLGKYGIELKETNKFIGTVDLRVDEVNAIGEIGYTLNKAFWGQGYMPEATKELLRLCFEELNLMRVFAIHDEENLKSGRVMEKVGMTIEGVTPNARICKGKVVTDVTRGLTKEKWLELQVKK</sequence>